<feature type="short sequence motif" description="'KMSKS' region" evidence="10">
    <location>
        <begin position="625"/>
        <end position="629"/>
    </location>
</feature>
<dbReference type="GO" id="GO:0002161">
    <property type="term" value="F:aminoacyl-tRNA deacylase activity"/>
    <property type="evidence" value="ECO:0007669"/>
    <property type="project" value="InterPro"/>
</dbReference>
<dbReference type="InterPro" id="IPR014729">
    <property type="entry name" value="Rossmann-like_a/b/a_fold"/>
</dbReference>
<evidence type="ECO:0000256" key="5">
    <source>
        <dbReference type="ARBA" id="ARBA00022833"/>
    </source>
</evidence>
<keyword evidence="6 10" id="KW-0067">ATP-binding</keyword>
<dbReference type="Gene3D" id="3.90.740.10">
    <property type="entry name" value="Valyl/Leucyl/Isoleucyl-tRNA synthetase, editing domain"/>
    <property type="match status" value="1"/>
</dbReference>
<dbReference type="PATRIC" id="fig|172049.5.peg.1259"/>
<comment type="domain">
    <text evidence="10">IleRS has two distinct active sites: one for aminoacylation and one for editing. The misactivated valine is translocated from the active site to the editing site, which sterically excludes the correctly activated isoleucine. The single editing site contains two valyl binding pockets, one specific for each substrate (Val-AMP or Val-tRNA(Ile)).</text>
</comment>
<dbReference type="Gene3D" id="3.30.720.200">
    <property type="match status" value="1"/>
</dbReference>
<dbReference type="RefSeq" id="WP_283217360.1">
    <property type="nucleotide sequence ID" value="NZ_LGFD01000007.1"/>
</dbReference>
<evidence type="ECO:0000256" key="1">
    <source>
        <dbReference type="ARBA" id="ARBA00022490"/>
    </source>
</evidence>
<evidence type="ECO:0000259" key="12">
    <source>
        <dbReference type="Pfam" id="PF00133"/>
    </source>
</evidence>
<dbReference type="InterPro" id="IPR009080">
    <property type="entry name" value="tRNAsynth_Ia_anticodon-bd"/>
</dbReference>
<dbReference type="SUPFAM" id="SSF47323">
    <property type="entry name" value="Anticodon-binding domain of a subclass of class I aminoacyl-tRNA synthetases"/>
    <property type="match status" value="2"/>
</dbReference>
<keyword evidence="3 10" id="KW-0479">Metal-binding</keyword>
<dbReference type="Pfam" id="PF19302">
    <property type="entry name" value="DUF5915"/>
    <property type="match status" value="1"/>
</dbReference>
<dbReference type="GO" id="GO:0008270">
    <property type="term" value="F:zinc ion binding"/>
    <property type="evidence" value="ECO:0007669"/>
    <property type="project" value="UniProtKB-UniRule"/>
</dbReference>
<evidence type="ECO:0000259" key="13">
    <source>
        <dbReference type="Pfam" id="PF08264"/>
    </source>
</evidence>
<dbReference type="GO" id="GO:0005524">
    <property type="term" value="F:ATP binding"/>
    <property type="evidence" value="ECO:0007669"/>
    <property type="project" value="UniProtKB-UniRule"/>
</dbReference>
<feature type="short sequence motif" description="'HIGH' region" evidence="10">
    <location>
        <begin position="49"/>
        <end position="59"/>
    </location>
</feature>
<dbReference type="FunFam" id="1.10.730.10:FF:000033">
    <property type="entry name" value="Valine--tRNA ligase"/>
    <property type="match status" value="1"/>
</dbReference>
<dbReference type="AlphaFoldDB" id="A0A101EMZ7"/>
<dbReference type="InterPro" id="IPR033709">
    <property type="entry name" value="Anticodon_Ile_ABEc"/>
</dbReference>
<dbReference type="FunFam" id="3.40.50.620:FF:000325">
    <property type="entry name" value="Isoleucine--tRNA ligase"/>
    <property type="match status" value="1"/>
</dbReference>
<evidence type="ECO:0000256" key="7">
    <source>
        <dbReference type="ARBA" id="ARBA00022917"/>
    </source>
</evidence>
<dbReference type="InterPro" id="IPR013155">
    <property type="entry name" value="M/V/L/I-tRNA-synth_anticd-bd"/>
</dbReference>
<dbReference type="Gene3D" id="3.40.50.620">
    <property type="entry name" value="HUPs"/>
    <property type="match status" value="2"/>
</dbReference>
<dbReference type="Pfam" id="PF08264">
    <property type="entry name" value="Anticodon_1"/>
    <property type="match status" value="1"/>
</dbReference>
<comment type="cofactor">
    <cofactor evidence="10">
        <name>Zn(2+)</name>
        <dbReference type="ChEBI" id="CHEBI:29105"/>
    </cofactor>
</comment>
<dbReference type="SUPFAM" id="SSF52374">
    <property type="entry name" value="Nucleotidylyl transferase"/>
    <property type="match status" value="1"/>
</dbReference>
<dbReference type="SUPFAM" id="SSF50677">
    <property type="entry name" value="ValRS/IleRS/LeuRS editing domain"/>
    <property type="match status" value="1"/>
</dbReference>
<keyword evidence="11" id="KW-0175">Coiled coil</keyword>
<dbReference type="GO" id="GO:0000049">
    <property type="term" value="F:tRNA binding"/>
    <property type="evidence" value="ECO:0007669"/>
    <property type="project" value="InterPro"/>
</dbReference>
<keyword evidence="4 10" id="KW-0547">Nucleotide-binding</keyword>
<dbReference type="HAMAP" id="MF_02003">
    <property type="entry name" value="Ile_tRNA_synth_type2"/>
    <property type="match status" value="1"/>
</dbReference>
<comment type="similarity">
    <text evidence="10">Belongs to the class-I aminoacyl-tRNA synthetase family. IleS type 2 subfamily.</text>
</comment>
<dbReference type="InterPro" id="IPR023586">
    <property type="entry name" value="Ile-tRNA-ligase_type2"/>
</dbReference>
<protein>
    <recommendedName>
        <fullName evidence="10">Isoleucine--tRNA ligase</fullName>
        <ecNumber evidence="10">6.1.1.5</ecNumber>
    </recommendedName>
    <alternativeName>
        <fullName evidence="10">Isoleucyl-tRNA synthetase</fullName>
        <shortName evidence="10">IleRS</shortName>
    </alternativeName>
</protein>
<gene>
    <name evidence="10" type="primary">ileS</name>
    <name evidence="14" type="ORF">XD54_0540</name>
</gene>
<keyword evidence="2 10" id="KW-0436">Ligase</keyword>
<evidence type="ECO:0000256" key="8">
    <source>
        <dbReference type="ARBA" id="ARBA00023146"/>
    </source>
</evidence>
<dbReference type="PRINTS" id="PR00984">
    <property type="entry name" value="TRNASYNTHILE"/>
</dbReference>
<dbReference type="Pfam" id="PF00133">
    <property type="entry name" value="tRNA-synt_1"/>
    <property type="match status" value="1"/>
</dbReference>
<feature type="domain" description="Methionyl/Valyl/Leucyl/Isoleucyl-tRNA synthetase anticodon-binding" evidence="13">
    <location>
        <begin position="711"/>
        <end position="861"/>
    </location>
</feature>
<feature type="domain" description="Aminoacyl-tRNA synthetase class Ia" evidence="12">
    <location>
        <begin position="19"/>
        <end position="663"/>
    </location>
</feature>
<evidence type="ECO:0000256" key="2">
    <source>
        <dbReference type="ARBA" id="ARBA00022598"/>
    </source>
</evidence>
<name>A0A101EMZ7_9EURY</name>
<dbReference type="InterPro" id="IPR009008">
    <property type="entry name" value="Val/Leu/Ile-tRNA-synth_edit"/>
</dbReference>
<evidence type="ECO:0000313" key="15">
    <source>
        <dbReference type="Proteomes" id="UP000053911"/>
    </source>
</evidence>
<dbReference type="Gene3D" id="1.10.730.10">
    <property type="entry name" value="Isoleucyl-tRNA Synthetase, Domain 1"/>
    <property type="match status" value="1"/>
</dbReference>
<keyword evidence="7 10" id="KW-0648">Protein biosynthesis</keyword>
<organism evidence="14 15">
    <name type="scientific">Thermococcus sibiricus</name>
    <dbReference type="NCBI Taxonomy" id="172049"/>
    <lineage>
        <taxon>Archaea</taxon>
        <taxon>Methanobacteriati</taxon>
        <taxon>Methanobacteriota</taxon>
        <taxon>Thermococci</taxon>
        <taxon>Thermococcales</taxon>
        <taxon>Thermococcaceae</taxon>
        <taxon>Thermococcus</taxon>
    </lineage>
</organism>
<evidence type="ECO:0000256" key="3">
    <source>
        <dbReference type="ARBA" id="ARBA00022723"/>
    </source>
</evidence>
<feature type="binding site" evidence="10">
    <location>
        <position position="628"/>
    </location>
    <ligand>
        <name>ATP</name>
        <dbReference type="ChEBI" id="CHEBI:30616"/>
    </ligand>
</feature>
<dbReference type="NCBIfam" id="TIGR00392">
    <property type="entry name" value="ileS"/>
    <property type="match status" value="1"/>
</dbReference>
<proteinExistence type="inferred from homology"/>
<keyword evidence="1 10" id="KW-0963">Cytoplasm</keyword>
<evidence type="ECO:0000313" key="14">
    <source>
        <dbReference type="EMBL" id="KUK18152.1"/>
    </source>
</evidence>
<dbReference type="Proteomes" id="UP000053911">
    <property type="component" value="Unassembled WGS sequence"/>
</dbReference>
<accession>A0A101EMZ7</accession>
<evidence type="ECO:0000256" key="6">
    <source>
        <dbReference type="ARBA" id="ARBA00022840"/>
    </source>
</evidence>
<evidence type="ECO:0000256" key="9">
    <source>
        <dbReference type="ARBA" id="ARBA00048359"/>
    </source>
</evidence>
<dbReference type="InterPro" id="IPR002300">
    <property type="entry name" value="aa-tRNA-synth_Ia"/>
</dbReference>
<comment type="subcellular location">
    <subcellularLocation>
        <location evidence="10">Cytoplasm</location>
    </subcellularLocation>
</comment>
<comment type="caution">
    <text evidence="14">The sequence shown here is derived from an EMBL/GenBank/DDBJ whole genome shotgun (WGS) entry which is preliminary data.</text>
</comment>
<dbReference type="InterPro" id="IPR001412">
    <property type="entry name" value="aa-tRNA-synth_I_CS"/>
</dbReference>
<dbReference type="GO" id="GO:0005737">
    <property type="term" value="C:cytoplasm"/>
    <property type="evidence" value="ECO:0007669"/>
    <property type="project" value="UniProtKB-SubCell"/>
</dbReference>
<keyword evidence="8 10" id="KW-0030">Aminoacyl-tRNA synthetase</keyword>
<evidence type="ECO:0000256" key="10">
    <source>
        <dbReference type="HAMAP-Rule" id="MF_02003"/>
    </source>
</evidence>
<keyword evidence="5 10" id="KW-0862">Zinc</keyword>
<comment type="subunit">
    <text evidence="10">Monomer.</text>
</comment>
<sequence length="1071" mass="126790">MIKEPEMKEYNPQVLEEKMEKFWKENDIYNKVKKARETGPDYYFLDGPPYVSGAIHLGTAWNKIVKDMVIRFRSMQGYNVRRQPGFDMHGLPIEVKVEQALGLKYKKDIEEKVGVENFIKKCREFALTNLKLMTEQFKMLGVWMDWDNPYMTIKNEYIESAWFTLKKAWEKGLLERDQRVLHWCPRCETALAEHEVRGEYKIREDPSIYVKFPVEGREDEYVLIWTTTPWTLPANLAVTVHPEYEYAKVKVYHEGKEEYWIVAKALVERVLEETGAKGEIVEEFKGEELEGLRYVHPFLEEYPRQKEFREKYKWAHRLILGEHVTLGEGTGLVHTAPGHGEEDFEIGKQYGLPIYSPLDDEGRYYEGKWKGKFVKNADPEIIEYLRKKGLLLKAETIEHKYPHCWRCKTPLIFKATDQWFLKISKVKDKIIEENDKKVTWYPDWVKIRYDNGVMHSGDWCVSRQRYWGIPLPIWSSEDGEIYIVGTFKELVELSVAIEVDGERIELPESYDEKLRVIEEKLGPEDLHRPYVDTFVIKVNNKEMKRVKDVLDVWFDSGIASWASLDYPRRNDLFERLWPADFIVEGEDQVTKWFYSQQAASVVAFDTVPYRKVAMHGYVLDEKGDKMSKSLGNIIRPEEVIQKEGRDPFRFYMLWATTPWENLRFSWKGLAQVKRMLNILWNVYILSSTYMSLDNFDPTKLNPKELPFREEDKWILSRINTLISTVEDGLESFYLTRATRGIEDFVIEDLSRWYVRVIRKRLWVERDDPDKLAAYWTLWKVFDVLLRLMAPFTPYIAEEIYQNLIRPFSNKESVHLEDWPKKDENWVDGDLEKEMEIVRKIVESGSAARQKARIKLRYPVKQVIVETEDEITKKAVERLNRLLRDQLNAKEVKVAKVEREIKVKPNFAKIGPHFKGDAKIVAKWINEQNDKELYERLMQGKLKVELGDKEFTIEREHIIVEEELPEFLIGEEFDHGKVFIDKTLTRELMTEGLAREFVRRIQEMRKQLDLDVNDRIMIYVETTEENKELLKEMLNYIKGETRAVEVNFGEPKGYVVEWPEVEAKIGIEKVEG</sequence>
<dbReference type="EMBL" id="LGFD01000007">
    <property type="protein sequence ID" value="KUK18152.1"/>
    <property type="molecule type" value="Genomic_DNA"/>
</dbReference>
<dbReference type="CDD" id="cd07961">
    <property type="entry name" value="Anticodon_Ia_Ile_ABEc"/>
    <property type="match status" value="1"/>
</dbReference>
<comment type="catalytic activity">
    <reaction evidence="9 10">
        <text>tRNA(Ile) + L-isoleucine + ATP = L-isoleucyl-tRNA(Ile) + AMP + diphosphate</text>
        <dbReference type="Rhea" id="RHEA:11060"/>
        <dbReference type="Rhea" id="RHEA-COMP:9666"/>
        <dbReference type="Rhea" id="RHEA-COMP:9695"/>
        <dbReference type="ChEBI" id="CHEBI:30616"/>
        <dbReference type="ChEBI" id="CHEBI:33019"/>
        <dbReference type="ChEBI" id="CHEBI:58045"/>
        <dbReference type="ChEBI" id="CHEBI:78442"/>
        <dbReference type="ChEBI" id="CHEBI:78528"/>
        <dbReference type="ChEBI" id="CHEBI:456215"/>
        <dbReference type="EC" id="6.1.1.5"/>
    </reaction>
</comment>
<dbReference type="GO" id="GO:0006428">
    <property type="term" value="P:isoleucyl-tRNA aminoacylation"/>
    <property type="evidence" value="ECO:0007669"/>
    <property type="project" value="UniProtKB-UniRule"/>
</dbReference>
<dbReference type="CDD" id="cd00818">
    <property type="entry name" value="IleRS_core"/>
    <property type="match status" value="1"/>
</dbReference>
<feature type="coiled-coil region" evidence="11">
    <location>
        <begin position="872"/>
        <end position="899"/>
    </location>
</feature>
<dbReference type="EC" id="6.1.1.5" evidence="10"/>
<comment type="function">
    <text evidence="10">Catalyzes the attachment of isoleucine to tRNA(Ile). As IleRS can inadvertently accommodate and process structurally similar amino acids such as valine, to avoid such errors it has two additional distinct tRNA(Ile)-dependent editing activities. One activity is designated as 'pretransfer' editing and involves the hydrolysis of activated Val-AMP. The other activity is designated 'posttransfer' editing and involves deacylation of mischarged Val-tRNA(Ile).</text>
</comment>
<dbReference type="InterPro" id="IPR002301">
    <property type="entry name" value="Ile-tRNA-ligase"/>
</dbReference>
<evidence type="ECO:0000256" key="4">
    <source>
        <dbReference type="ARBA" id="ARBA00022741"/>
    </source>
</evidence>
<dbReference type="PANTHER" id="PTHR42780">
    <property type="entry name" value="SOLEUCYL-TRNA SYNTHETASE"/>
    <property type="match status" value="1"/>
</dbReference>
<dbReference type="PROSITE" id="PS00178">
    <property type="entry name" value="AA_TRNA_LIGASE_I"/>
    <property type="match status" value="1"/>
</dbReference>
<dbReference type="PANTHER" id="PTHR42780:SF1">
    <property type="entry name" value="ISOLEUCINE--TRNA LIGASE, CYTOPLASMIC"/>
    <property type="match status" value="1"/>
</dbReference>
<evidence type="ECO:0000256" key="11">
    <source>
        <dbReference type="SAM" id="Coils"/>
    </source>
</evidence>
<reference evidence="15" key="1">
    <citation type="journal article" date="2015" name="MBio">
        <title>Genome-Resolved Metagenomic Analysis Reveals Roles for Candidate Phyla and Other Microbial Community Members in Biogeochemical Transformations in Oil Reservoirs.</title>
        <authorList>
            <person name="Hu P."/>
            <person name="Tom L."/>
            <person name="Singh A."/>
            <person name="Thomas B.C."/>
            <person name="Baker B.J."/>
            <person name="Piceno Y.M."/>
            <person name="Andersen G.L."/>
            <person name="Banfield J.F."/>
        </authorList>
    </citation>
    <scope>NUCLEOTIDE SEQUENCE [LARGE SCALE GENOMIC DNA]</scope>
</reference>
<dbReference type="GO" id="GO:0004822">
    <property type="term" value="F:isoleucine-tRNA ligase activity"/>
    <property type="evidence" value="ECO:0007669"/>
    <property type="project" value="UniProtKB-UniRule"/>
</dbReference>